<protein>
    <submittedName>
        <fullName evidence="2">Uncharacterized protein</fullName>
    </submittedName>
</protein>
<organism evidence="2 3">
    <name type="scientific">Streptomyces crystallinus</name>
    <dbReference type="NCBI Taxonomy" id="68191"/>
    <lineage>
        <taxon>Bacteria</taxon>
        <taxon>Bacillati</taxon>
        <taxon>Actinomycetota</taxon>
        <taxon>Actinomycetes</taxon>
        <taxon>Kitasatosporales</taxon>
        <taxon>Streptomycetaceae</taxon>
        <taxon>Streptomyces</taxon>
    </lineage>
</organism>
<proteinExistence type="predicted"/>
<evidence type="ECO:0000256" key="1">
    <source>
        <dbReference type="SAM" id="MobiDB-lite"/>
    </source>
</evidence>
<sequence>MSTRVGERGGWYPRRGAFQEDAPGTRGGPHAGVFMTDYVITVPGTFVHGVTDAQRSEVERRLRPQDPANTDFGENEELSLLTVQEGDMFSVRLEVEAASRSEAEANAVRLVSAALRDSGFTEDDAPLGPAAVTGIDREF</sequence>
<evidence type="ECO:0000313" key="3">
    <source>
        <dbReference type="Proteomes" id="UP001500668"/>
    </source>
</evidence>
<dbReference type="EMBL" id="BAAACA010000014">
    <property type="protein sequence ID" value="GAA0594944.1"/>
    <property type="molecule type" value="Genomic_DNA"/>
</dbReference>
<feature type="region of interest" description="Disordered" evidence="1">
    <location>
        <begin position="1"/>
        <end position="26"/>
    </location>
</feature>
<dbReference type="Proteomes" id="UP001500668">
    <property type="component" value="Unassembled WGS sequence"/>
</dbReference>
<reference evidence="2 3" key="1">
    <citation type="journal article" date="2019" name="Int. J. Syst. Evol. Microbiol.">
        <title>The Global Catalogue of Microorganisms (GCM) 10K type strain sequencing project: providing services to taxonomists for standard genome sequencing and annotation.</title>
        <authorList>
            <consortium name="The Broad Institute Genomics Platform"/>
            <consortium name="The Broad Institute Genome Sequencing Center for Infectious Disease"/>
            <person name="Wu L."/>
            <person name="Ma J."/>
        </authorList>
    </citation>
    <scope>NUCLEOTIDE SEQUENCE [LARGE SCALE GENOMIC DNA]</scope>
    <source>
        <strain evidence="2 3">JCM 5067</strain>
    </source>
</reference>
<evidence type="ECO:0000313" key="2">
    <source>
        <dbReference type="EMBL" id="GAA0594944.1"/>
    </source>
</evidence>
<accession>A0ABN1FP73</accession>
<name>A0ABN1FP73_9ACTN</name>
<gene>
    <name evidence="2" type="ORF">GCM10010394_25450</name>
</gene>
<keyword evidence="3" id="KW-1185">Reference proteome</keyword>
<comment type="caution">
    <text evidence="2">The sequence shown here is derived from an EMBL/GenBank/DDBJ whole genome shotgun (WGS) entry which is preliminary data.</text>
</comment>